<dbReference type="HOGENOM" id="CLU_012766_1_0_1"/>
<dbReference type="eggNOG" id="ENOG502QPM4">
    <property type="taxonomic scope" value="Eukaryota"/>
</dbReference>
<evidence type="ECO:0000313" key="8">
    <source>
        <dbReference type="Xenbase" id="XB-GENE-6050178"/>
    </source>
</evidence>
<feature type="coiled-coil region" evidence="2">
    <location>
        <begin position="671"/>
        <end position="774"/>
    </location>
</feature>
<feature type="compositionally biased region" description="Basic and acidic residues" evidence="3">
    <location>
        <begin position="1"/>
        <end position="11"/>
    </location>
</feature>
<dbReference type="PANTHER" id="PTHR32083:SF34">
    <property type="entry name" value="COILED-COIL DOMAIN-CONTAINING PROTEIN 146"/>
    <property type="match status" value="1"/>
</dbReference>
<dbReference type="Proteomes" id="UP000008143">
    <property type="component" value="Chromosome 3"/>
</dbReference>
<feature type="coiled-coil region" evidence="2">
    <location>
        <begin position="113"/>
        <end position="223"/>
    </location>
</feature>
<accession>F6PYL8</accession>
<dbReference type="OMA" id="PRPNAYV"/>
<dbReference type="GeneTree" id="ENSGT00530000063534"/>
<gene>
    <name evidence="5 7 8" type="primary">ccdc146</name>
</gene>
<evidence type="ECO:0000313" key="5">
    <source>
        <dbReference type="Ensembl" id="ENSXETP00000042726"/>
    </source>
</evidence>
<reference evidence="5" key="2">
    <citation type="submission" date="2011-06" db="UniProtKB">
        <authorList>
            <consortium name="Ensembl"/>
        </authorList>
    </citation>
    <scope>IDENTIFICATION</scope>
</reference>
<dbReference type="CTD" id="57639"/>
<dbReference type="Ensembl" id="ENSXETT00000042726">
    <property type="protein sequence ID" value="ENSXETP00000042726"/>
    <property type="gene ID" value="ENSXETG00000019733"/>
</dbReference>
<reference evidence="7" key="3">
    <citation type="submission" date="2025-04" db="UniProtKB">
        <authorList>
            <consortium name="RefSeq"/>
        </authorList>
    </citation>
    <scope>IDENTIFICATION</scope>
    <source>
        <strain evidence="7">Nigerian</strain>
        <tissue evidence="7">Liver and blood</tissue>
    </source>
</reference>
<dbReference type="Bgee" id="ENSXETG00000019733">
    <property type="expression patterns" value="Expressed in testis and 10 other cell types or tissues"/>
</dbReference>
<dbReference type="OrthoDB" id="10262929at2759"/>
<evidence type="ECO:0000256" key="1">
    <source>
        <dbReference type="ARBA" id="ARBA00023054"/>
    </source>
</evidence>
<feature type="coiled-coil region" evidence="2">
    <location>
        <begin position="371"/>
        <end position="488"/>
    </location>
</feature>
<dbReference type="InterPro" id="IPR049270">
    <property type="entry name" value="CFAP58_CC"/>
</dbReference>
<reference evidence="5" key="1">
    <citation type="journal article" date="2010" name="Science">
        <title>The genome of the Western clawed frog Xenopus tropicalis.</title>
        <authorList>
            <person name="Hellsten U."/>
            <person name="Harland R.M."/>
            <person name="Gilchrist M.J."/>
            <person name="Hendrix D."/>
            <person name="Jurka J."/>
            <person name="Kapitonov V."/>
            <person name="Ovcharenko I."/>
            <person name="Putnam N.H."/>
            <person name="Shu S."/>
            <person name="Taher L."/>
            <person name="Blitz I.L."/>
            <person name="Blumberg B."/>
            <person name="Dichmann D.S."/>
            <person name="Dubchak I."/>
            <person name="Amaya E."/>
            <person name="Detter J.C."/>
            <person name="Fletcher R."/>
            <person name="Gerhard D.S."/>
            <person name="Goodstein D."/>
            <person name="Graves T."/>
            <person name="Grigoriev I.V."/>
            <person name="Grimwood J."/>
            <person name="Kawashima T."/>
            <person name="Lindquist E."/>
            <person name="Lucas S.M."/>
            <person name="Mead P.E."/>
            <person name="Mitros T."/>
            <person name="Ogino H."/>
            <person name="Ohta Y."/>
            <person name="Poliakov A.V."/>
            <person name="Pollet N."/>
            <person name="Robert J."/>
            <person name="Salamov A."/>
            <person name="Sater A.K."/>
            <person name="Schmutz J."/>
            <person name="Terry A."/>
            <person name="Vize P.D."/>
            <person name="Warren W.C."/>
            <person name="Wells D."/>
            <person name="Wills A."/>
            <person name="Wilson R.K."/>
            <person name="Zimmerman L.B."/>
            <person name="Zorn A.M."/>
            <person name="Grainger R."/>
            <person name="Grammer T."/>
            <person name="Khokha M.K."/>
            <person name="Richardson P.M."/>
            <person name="Rokhsar D.S."/>
        </authorList>
    </citation>
    <scope>NUCLEOTIDE SEQUENCE [LARGE SCALE GENOMIC DNA]</scope>
    <source>
        <strain evidence="5">Nigerian</strain>
    </source>
</reference>
<evidence type="ECO:0000313" key="6">
    <source>
        <dbReference type="Proteomes" id="UP000008143"/>
    </source>
</evidence>
<proteinExistence type="predicted"/>
<evidence type="ECO:0000259" key="4">
    <source>
        <dbReference type="Pfam" id="PF21771"/>
    </source>
</evidence>
<dbReference type="KEGG" id="xtr:100496606"/>
<feature type="region of interest" description="Disordered" evidence="3">
    <location>
        <begin position="1"/>
        <end position="35"/>
    </location>
</feature>
<feature type="coiled-coil region" evidence="2">
    <location>
        <begin position="252"/>
        <end position="321"/>
    </location>
</feature>
<evidence type="ECO:0000256" key="2">
    <source>
        <dbReference type="SAM" id="Coils"/>
    </source>
</evidence>
<dbReference type="Xenbase" id="XB-GENE-6050178">
    <property type="gene designation" value="ccdc146"/>
</dbReference>
<evidence type="ECO:0000313" key="7">
    <source>
        <dbReference type="RefSeq" id="XP_017947813.2"/>
    </source>
</evidence>
<dbReference type="Pfam" id="PF21771">
    <property type="entry name" value="CFAP58_CC"/>
    <property type="match status" value="1"/>
</dbReference>
<dbReference type="AlphaFoldDB" id="F6PYL8"/>
<dbReference type="AGR" id="Xenbase:XB-GENE-6050178"/>
<protein>
    <submittedName>
        <fullName evidence="5">Coiled-coil domain-containing 146</fullName>
    </submittedName>
    <submittedName>
        <fullName evidence="7">Coiled-coil domain-containing protein 146</fullName>
    </submittedName>
</protein>
<dbReference type="GO" id="GO:0005856">
    <property type="term" value="C:cytoskeleton"/>
    <property type="evidence" value="ECO:0000318"/>
    <property type="project" value="GO_Central"/>
</dbReference>
<dbReference type="GeneID" id="100496606"/>
<name>F6PYL8_XENTR</name>
<sequence length="954" mass="112800">MSSLGEEKAESSDSSTDEEEEVEEKPLYPVAPSKVWGGDTKDIYASLAFQYLDELATSGKISGTRTAELKEKYTLLYQTLKRVQESEVKLLQDAKCFTNQLEQQEWEKSDQLYEDYNTEISTLREQLLKYNNDINEAEEREYSLQYKLECLQEEKKLLQREYDRMPKAGDYEKKIKILQENIKELQKENTQRRMEIKALKEDLETKQRETEREQKELGQKLEQQEVVKHELVQLSYVPLQIGKETEKINRRIMEAQKKENMLGKEFQELNDNLKQMEHKAKLMLEEKEEVMKELEGKQTWLETKEQECNRLTKLLELAKENEAVALGERAAMDLSLRHAMVEKQTQHDALTRKTREKERDLRNTKKMELQLKSALDALAHTQNVYEKIKAEVDCFPKADALLEKRKELRKEVEVIRRQFAQQQTLTEAEAHTLEQCIAEEEQLVKEQSERREDLVNLTRLVQIKAEEREQKSRDLIKAKQRYQQVLQEVKGRQLIIGEHKKKNQDVQKRLKEFAKMYDIIRNERNKCVSLIQTAMQRASELREKLKIFANEMEILRNNAVNKDRQLQKIKLKENNSQMVRDSLQKDLSRVRVYLEEMKEKREQQKMQIGRLTNMINQAEVDMIQLRKKYQTAVQNRNERGVQLIEREEEICIFLEKINIQEMILRNGDLEMVSMDEKIRFLKIEAAEQKRQVEQLQKNLPNKRMLESDLVTLQIQLSQCNDRVAELETQTEDPGKEYRTRLLEGKDPSLQELMKKTEELELHLAQKEEQLLEKDLLYEQVSHLTKKIHTKAENGKQDTLLLSKKMNELHKKIKNTTQKMMSLIAELSMQQANSIKLQEELRNKEKMVEACHTRMEQGLPPSEGTENEWKKMIRDKHRLQKEKEDKARMAEEEEQHWLPNGAYTTAEQRPNAYIPDDESALPLPRPYGILAPFKPSETGSNMRHIRKPIIKPIEI</sequence>
<feature type="domain" description="Cilia- and flagella-associated protein 58 central coiled coil" evidence="4">
    <location>
        <begin position="463"/>
        <end position="691"/>
    </location>
</feature>
<feature type="coiled-coil region" evidence="2">
    <location>
        <begin position="531"/>
        <end position="635"/>
    </location>
</feature>
<keyword evidence="6" id="KW-1185">Reference proteome</keyword>
<dbReference type="PANTHER" id="PTHR32083">
    <property type="entry name" value="CILIA AND FLAGELLA-ASSOCIATED PROTEIN 58-RELATED"/>
    <property type="match status" value="1"/>
</dbReference>
<keyword evidence="1 2" id="KW-0175">Coiled coil</keyword>
<organism evidence="5">
    <name type="scientific">Xenopus tropicalis</name>
    <name type="common">Western clawed frog</name>
    <name type="synonym">Silurana tropicalis</name>
    <dbReference type="NCBI Taxonomy" id="8364"/>
    <lineage>
        <taxon>Eukaryota</taxon>
        <taxon>Metazoa</taxon>
        <taxon>Chordata</taxon>
        <taxon>Craniata</taxon>
        <taxon>Vertebrata</taxon>
        <taxon>Euteleostomi</taxon>
        <taxon>Amphibia</taxon>
        <taxon>Batrachia</taxon>
        <taxon>Anura</taxon>
        <taxon>Pipoidea</taxon>
        <taxon>Pipidae</taxon>
        <taxon>Xenopodinae</taxon>
        <taxon>Xenopus</taxon>
        <taxon>Silurana</taxon>
    </lineage>
</organism>
<evidence type="ECO:0000256" key="3">
    <source>
        <dbReference type="SAM" id="MobiDB-lite"/>
    </source>
</evidence>
<dbReference type="RefSeq" id="XP_017947813.2">
    <property type="nucleotide sequence ID" value="XM_018092324.2"/>
</dbReference>